<dbReference type="Ensembl" id="ENSGMOT00000039217.1">
    <property type="protein sequence ID" value="ENSGMOP00000038640.1"/>
    <property type="gene ID" value="ENSGMOG00000029353.1"/>
</dbReference>
<keyword evidence="2" id="KW-1185">Reference proteome</keyword>
<evidence type="ECO:0000313" key="1">
    <source>
        <dbReference type="Ensembl" id="ENSGMOP00000038640.1"/>
    </source>
</evidence>
<reference evidence="1" key="1">
    <citation type="submission" date="2025-08" db="UniProtKB">
        <authorList>
            <consortium name="Ensembl"/>
        </authorList>
    </citation>
    <scope>IDENTIFICATION</scope>
</reference>
<protein>
    <submittedName>
        <fullName evidence="1">Uncharacterized protein</fullName>
    </submittedName>
</protein>
<dbReference type="Proteomes" id="UP000694546">
    <property type="component" value="Chromosome 21"/>
</dbReference>
<name>A0A8C5AYI6_GADMO</name>
<proteinExistence type="predicted"/>
<sequence>AVFGSPCLFTQANQTRLQHRGAPRMPFVAVALGLMGISMSGYSSCQLTLHYRPANHLFKGAGRMAAPGQPPWDLNRTTAWVYLLPLHFDHSTVTLSLDQRIMRGRAVYLGTDDQGP</sequence>
<dbReference type="AlphaFoldDB" id="A0A8C5AYI6"/>
<accession>A0A8C5AYI6</accession>
<reference evidence="1" key="2">
    <citation type="submission" date="2025-09" db="UniProtKB">
        <authorList>
            <consortium name="Ensembl"/>
        </authorList>
    </citation>
    <scope>IDENTIFICATION</scope>
</reference>
<evidence type="ECO:0000313" key="2">
    <source>
        <dbReference type="Proteomes" id="UP000694546"/>
    </source>
</evidence>
<organism evidence="1 2">
    <name type="scientific">Gadus morhua</name>
    <name type="common">Atlantic cod</name>
    <dbReference type="NCBI Taxonomy" id="8049"/>
    <lineage>
        <taxon>Eukaryota</taxon>
        <taxon>Metazoa</taxon>
        <taxon>Chordata</taxon>
        <taxon>Craniata</taxon>
        <taxon>Vertebrata</taxon>
        <taxon>Euteleostomi</taxon>
        <taxon>Actinopterygii</taxon>
        <taxon>Neopterygii</taxon>
        <taxon>Teleostei</taxon>
        <taxon>Neoteleostei</taxon>
        <taxon>Acanthomorphata</taxon>
        <taxon>Zeiogadaria</taxon>
        <taxon>Gadariae</taxon>
        <taxon>Gadiformes</taxon>
        <taxon>Gadoidei</taxon>
        <taxon>Gadidae</taxon>
        <taxon>Gadus</taxon>
    </lineage>
</organism>